<keyword evidence="2" id="KW-1185">Reference proteome</keyword>
<dbReference type="Proteomes" id="UP000789572">
    <property type="component" value="Unassembled WGS sequence"/>
</dbReference>
<evidence type="ECO:0000313" key="1">
    <source>
        <dbReference type="EMBL" id="CAG8667531.1"/>
    </source>
</evidence>
<dbReference type="AlphaFoldDB" id="A0A9N9HEC9"/>
<dbReference type="InterPro" id="IPR036388">
    <property type="entry name" value="WH-like_DNA-bd_sf"/>
</dbReference>
<organism evidence="1 2">
    <name type="scientific">Paraglomus occultum</name>
    <dbReference type="NCBI Taxonomy" id="144539"/>
    <lineage>
        <taxon>Eukaryota</taxon>
        <taxon>Fungi</taxon>
        <taxon>Fungi incertae sedis</taxon>
        <taxon>Mucoromycota</taxon>
        <taxon>Glomeromycotina</taxon>
        <taxon>Glomeromycetes</taxon>
        <taxon>Paraglomerales</taxon>
        <taxon>Paraglomeraceae</taxon>
        <taxon>Paraglomus</taxon>
    </lineage>
</organism>
<dbReference type="InterPro" id="IPR009057">
    <property type="entry name" value="Homeodomain-like_sf"/>
</dbReference>
<sequence>MSEGCELSEFQRGEIIGAWKMGHKVAEISRALDHPYMTVKDIIKRYEARLTVKTASRSGRPSKLDNRDVRHLVKDLKKDRGVAVEQLTKEFSE</sequence>
<protein>
    <submittedName>
        <fullName evidence="1">10110_t:CDS:1</fullName>
    </submittedName>
</protein>
<evidence type="ECO:0000313" key="2">
    <source>
        <dbReference type="Proteomes" id="UP000789572"/>
    </source>
</evidence>
<dbReference type="Gene3D" id="1.10.10.10">
    <property type="entry name" value="Winged helix-like DNA-binding domain superfamily/Winged helix DNA-binding domain"/>
    <property type="match status" value="1"/>
</dbReference>
<dbReference type="OrthoDB" id="2350562at2759"/>
<name>A0A9N9HEC9_9GLOM</name>
<gene>
    <name evidence="1" type="ORF">POCULU_LOCUS10783</name>
</gene>
<dbReference type="SUPFAM" id="SSF46689">
    <property type="entry name" value="Homeodomain-like"/>
    <property type="match status" value="1"/>
</dbReference>
<comment type="caution">
    <text evidence="1">The sequence shown here is derived from an EMBL/GenBank/DDBJ whole genome shotgun (WGS) entry which is preliminary data.</text>
</comment>
<feature type="non-terminal residue" evidence="1">
    <location>
        <position position="93"/>
    </location>
</feature>
<accession>A0A9N9HEC9</accession>
<dbReference type="EMBL" id="CAJVPJ010006281">
    <property type="protein sequence ID" value="CAG8667531.1"/>
    <property type="molecule type" value="Genomic_DNA"/>
</dbReference>
<proteinExistence type="predicted"/>
<reference evidence="1" key="1">
    <citation type="submission" date="2021-06" db="EMBL/GenBank/DDBJ databases">
        <authorList>
            <person name="Kallberg Y."/>
            <person name="Tangrot J."/>
            <person name="Rosling A."/>
        </authorList>
    </citation>
    <scope>NUCLEOTIDE SEQUENCE</scope>
    <source>
        <strain evidence="1">IA702</strain>
    </source>
</reference>